<geneLocation type="plasmid" evidence="2">
    <name>pamcp48-600</name>
</geneLocation>
<reference evidence="1 2" key="1">
    <citation type="submission" date="2016-11" db="EMBL/GenBank/DDBJ databases">
        <title>Networking in microbes: conjugative elements and plasmids in the genus Alteromonas.</title>
        <authorList>
            <person name="Lopez-Perez M."/>
            <person name="Ramon-Marco N."/>
            <person name="Rodriguez-Valera F."/>
        </authorList>
    </citation>
    <scope>NUCLEOTIDE SEQUENCE [LARGE SCALE GENOMIC DNA]</scope>
    <source>
        <strain evidence="1 2">CP48</strain>
        <plasmid evidence="2">pamcp48-600</plasmid>
    </source>
</reference>
<accession>A0AAC9NTX8</accession>
<proteinExistence type="predicted"/>
<evidence type="ECO:0000313" key="1">
    <source>
        <dbReference type="EMBL" id="APD92176.1"/>
    </source>
</evidence>
<protein>
    <submittedName>
        <fullName evidence="1">Uncharacterized protein</fullName>
    </submittedName>
</protein>
<gene>
    <name evidence="1" type="ORF">BM524_19850</name>
</gene>
<sequence length="169" mass="18795">MKMLHQNIFPYKNRMLSMEKVKTEAEDRRSPLQLAMITLANLKVGESLEFPAGILTVEGSSSDGIRFLLKKNDGTSVPLSVEAKNLSESHITASLSSIISDLKGDYSSELSELIERDPAVFRLKSNEGWVINDALCLMTGNIRYQKMSSTELRLTQSKATPAQAGFDFY</sequence>
<dbReference type="EMBL" id="CP018025">
    <property type="protein sequence ID" value="APD92176.1"/>
    <property type="molecule type" value="Genomic_DNA"/>
</dbReference>
<keyword evidence="1" id="KW-0614">Plasmid</keyword>
<dbReference type="Proteomes" id="UP000182101">
    <property type="component" value="Plasmid pAMCP48-600"/>
</dbReference>
<name>A0AAC9NTX8_9ALTE</name>
<organism evidence="1 2">
    <name type="scientific">Alteromonas mediterranea</name>
    <dbReference type="NCBI Taxonomy" id="314275"/>
    <lineage>
        <taxon>Bacteria</taxon>
        <taxon>Pseudomonadati</taxon>
        <taxon>Pseudomonadota</taxon>
        <taxon>Gammaproteobacteria</taxon>
        <taxon>Alteromonadales</taxon>
        <taxon>Alteromonadaceae</taxon>
        <taxon>Alteromonas/Salinimonas group</taxon>
        <taxon>Alteromonas</taxon>
    </lineage>
</organism>
<dbReference type="AlphaFoldDB" id="A0AAC9NTX8"/>
<evidence type="ECO:0000313" key="2">
    <source>
        <dbReference type="Proteomes" id="UP000182101"/>
    </source>
</evidence>